<evidence type="ECO:0000313" key="3">
    <source>
        <dbReference type="Proteomes" id="UP001152795"/>
    </source>
</evidence>
<name>A0A7D9IU53_PARCT</name>
<accession>A0A7D9IU53</accession>
<organism evidence="2 3">
    <name type="scientific">Paramuricea clavata</name>
    <name type="common">Red gorgonian</name>
    <name type="synonym">Violescent sea-whip</name>
    <dbReference type="NCBI Taxonomy" id="317549"/>
    <lineage>
        <taxon>Eukaryota</taxon>
        <taxon>Metazoa</taxon>
        <taxon>Cnidaria</taxon>
        <taxon>Anthozoa</taxon>
        <taxon>Octocorallia</taxon>
        <taxon>Malacalcyonacea</taxon>
        <taxon>Plexauridae</taxon>
        <taxon>Paramuricea</taxon>
    </lineage>
</organism>
<evidence type="ECO:0000256" key="1">
    <source>
        <dbReference type="SAM" id="MobiDB-lite"/>
    </source>
</evidence>
<reference evidence="2" key="1">
    <citation type="submission" date="2020-04" db="EMBL/GenBank/DDBJ databases">
        <authorList>
            <person name="Alioto T."/>
            <person name="Alioto T."/>
            <person name="Gomez Garrido J."/>
        </authorList>
    </citation>
    <scope>NUCLEOTIDE SEQUENCE</scope>
    <source>
        <strain evidence="2">A484AB</strain>
    </source>
</reference>
<dbReference type="AlphaFoldDB" id="A0A7D9IU53"/>
<feature type="region of interest" description="Disordered" evidence="1">
    <location>
        <begin position="137"/>
        <end position="207"/>
    </location>
</feature>
<sequence>MRNVMLPKYQDILCGKSLESCEERVKAKEQFFTSLEQLFNAVSENPEEAKGFFKASVRTKTCNCGEVVVISLAKAVPFADLKMTSEAMRRYIQSNGIGCRGKTMRAGNTSATCVHVKHSSLPPSLLQIIKPTSVLLDNPPEFAKNDGSSIQKENEADTANNPSQGNDLPQDNLPPGNNRPPKENDLQGNDPLKIIDDPKGNDINTGI</sequence>
<keyword evidence="3" id="KW-1185">Reference proteome</keyword>
<dbReference type="Proteomes" id="UP001152795">
    <property type="component" value="Unassembled WGS sequence"/>
</dbReference>
<dbReference type="EMBL" id="CACRXK020008525">
    <property type="protein sequence ID" value="CAB4014980.1"/>
    <property type="molecule type" value="Genomic_DNA"/>
</dbReference>
<protein>
    <submittedName>
        <fullName evidence="2">Uncharacterized protein</fullName>
    </submittedName>
</protein>
<proteinExistence type="predicted"/>
<feature type="compositionally biased region" description="Polar residues" evidence="1">
    <location>
        <begin position="146"/>
        <end position="169"/>
    </location>
</feature>
<evidence type="ECO:0000313" key="2">
    <source>
        <dbReference type="EMBL" id="CAB4014980.1"/>
    </source>
</evidence>
<comment type="caution">
    <text evidence="2">The sequence shown here is derived from an EMBL/GenBank/DDBJ whole genome shotgun (WGS) entry which is preliminary data.</text>
</comment>
<gene>
    <name evidence="2" type="ORF">PACLA_8A015796</name>
</gene>